<evidence type="ECO:0000313" key="1">
    <source>
        <dbReference type="EMBL" id="MCI54699.1"/>
    </source>
</evidence>
<evidence type="ECO:0000313" key="2">
    <source>
        <dbReference type="Proteomes" id="UP000265520"/>
    </source>
</evidence>
<feature type="non-terminal residue" evidence="1">
    <location>
        <position position="77"/>
    </location>
</feature>
<proteinExistence type="predicted"/>
<dbReference type="Proteomes" id="UP000265520">
    <property type="component" value="Unassembled WGS sequence"/>
</dbReference>
<protein>
    <submittedName>
        <fullName evidence="1">Uncharacterized protein</fullName>
    </submittedName>
</protein>
<organism evidence="1 2">
    <name type="scientific">Trifolium medium</name>
    <dbReference type="NCBI Taxonomy" id="97028"/>
    <lineage>
        <taxon>Eukaryota</taxon>
        <taxon>Viridiplantae</taxon>
        <taxon>Streptophyta</taxon>
        <taxon>Embryophyta</taxon>
        <taxon>Tracheophyta</taxon>
        <taxon>Spermatophyta</taxon>
        <taxon>Magnoliopsida</taxon>
        <taxon>eudicotyledons</taxon>
        <taxon>Gunneridae</taxon>
        <taxon>Pentapetalae</taxon>
        <taxon>rosids</taxon>
        <taxon>fabids</taxon>
        <taxon>Fabales</taxon>
        <taxon>Fabaceae</taxon>
        <taxon>Papilionoideae</taxon>
        <taxon>50 kb inversion clade</taxon>
        <taxon>NPAAA clade</taxon>
        <taxon>Hologalegina</taxon>
        <taxon>IRL clade</taxon>
        <taxon>Trifolieae</taxon>
        <taxon>Trifolium</taxon>
    </lineage>
</organism>
<reference evidence="1 2" key="1">
    <citation type="journal article" date="2018" name="Front. Plant Sci.">
        <title>Red Clover (Trifolium pratense) and Zigzag Clover (T. medium) - A Picture of Genomic Similarities and Differences.</title>
        <authorList>
            <person name="Dluhosova J."/>
            <person name="Istvanek J."/>
            <person name="Nedelnik J."/>
            <person name="Repkova J."/>
        </authorList>
    </citation>
    <scope>NUCLEOTIDE SEQUENCE [LARGE SCALE GENOMIC DNA]</scope>
    <source>
        <strain evidence="2">cv. 10/8</strain>
        <tissue evidence="1">Leaf</tissue>
    </source>
</reference>
<comment type="caution">
    <text evidence="1">The sequence shown here is derived from an EMBL/GenBank/DDBJ whole genome shotgun (WGS) entry which is preliminary data.</text>
</comment>
<sequence>MSSGCKNEQKSTLCTVPARGAALPGTARKRQFQNLASKQTWRAAQHPWARRAPTSSNQNTKIMHFELAMAPLSLFPP</sequence>
<dbReference type="EMBL" id="LXQA010483490">
    <property type="protein sequence ID" value="MCI54699.1"/>
    <property type="molecule type" value="Genomic_DNA"/>
</dbReference>
<name>A0A392T123_9FABA</name>
<accession>A0A392T123</accession>
<dbReference type="AlphaFoldDB" id="A0A392T123"/>
<keyword evidence="2" id="KW-1185">Reference proteome</keyword>